<keyword evidence="4" id="KW-0805">Transcription regulation</keyword>
<gene>
    <name evidence="9" type="ORF">DEA37_0003529</name>
</gene>
<evidence type="ECO:0000256" key="2">
    <source>
        <dbReference type="ARBA" id="ARBA00007132"/>
    </source>
</evidence>
<keyword evidence="7" id="KW-0539">Nucleus</keyword>
<dbReference type="GO" id="GO:0001671">
    <property type="term" value="F:ATPase activator activity"/>
    <property type="evidence" value="ECO:0007669"/>
    <property type="project" value="InterPro"/>
</dbReference>
<dbReference type="PANTHER" id="PTHR13152">
    <property type="entry name" value="TFIIH, POLYPEPTIDE 4"/>
    <property type="match status" value="1"/>
</dbReference>
<comment type="caution">
    <text evidence="9">The sequence shown here is derived from an EMBL/GenBank/DDBJ whole genome shotgun (WGS) entry which is preliminary data.</text>
</comment>
<dbReference type="Pfam" id="PF18307">
    <property type="entry name" value="Tfb2_C"/>
    <property type="match status" value="1"/>
</dbReference>
<feature type="non-terminal residue" evidence="9">
    <location>
        <position position="1"/>
    </location>
</feature>
<evidence type="ECO:0000313" key="10">
    <source>
        <dbReference type="Proteomes" id="UP000324629"/>
    </source>
</evidence>
<protein>
    <recommendedName>
        <fullName evidence="8">Transcription factor Tfb2 C-terminal domain-containing protein</fullName>
    </recommendedName>
</protein>
<accession>A0A5J4N7K3</accession>
<evidence type="ECO:0000256" key="3">
    <source>
        <dbReference type="ARBA" id="ARBA00022763"/>
    </source>
</evidence>
<dbReference type="Proteomes" id="UP000324629">
    <property type="component" value="Unassembled WGS sequence"/>
</dbReference>
<evidence type="ECO:0000256" key="5">
    <source>
        <dbReference type="ARBA" id="ARBA00023163"/>
    </source>
</evidence>
<feature type="domain" description="Transcription factor Tfb2 C-terminal" evidence="8">
    <location>
        <begin position="10"/>
        <end position="57"/>
    </location>
</feature>
<keyword evidence="6" id="KW-0234">DNA repair</keyword>
<dbReference type="AlphaFoldDB" id="A0A5J4N7K3"/>
<evidence type="ECO:0000256" key="6">
    <source>
        <dbReference type="ARBA" id="ARBA00023204"/>
    </source>
</evidence>
<dbReference type="EMBL" id="QNGE01006254">
    <property type="protein sequence ID" value="KAA3671536.1"/>
    <property type="molecule type" value="Genomic_DNA"/>
</dbReference>
<dbReference type="GO" id="GO:0003690">
    <property type="term" value="F:double-stranded DNA binding"/>
    <property type="evidence" value="ECO:0007669"/>
    <property type="project" value="TreeGrafter"/>
</dbReference>
<dbReference type="GO" id="GO:0006289">
    <property type="term" value="P:nucleotide-excision repair"/>
    <property type="evidence" value="ECO:0007669"/>
    <property type="project" value="InterPro"/>
</dbReference>
<evidence type="ECO:0000256" key="1">
    <source>
        <dbReference type="ARBA" id="ARBA00004123"/>
    </source>
</evidence>
<dbReference type="Gene3D" id="3.30.70.2610">
    <property type="match status" value="1"/>
</dbReference>
<evidence type="ECO:0000256" key="4">
    <source>
        <dbReference type="ARBA" id="ARBA00023015"/>
    </source>
</evidence>
<dbReference type="InterPro" id="IPR004598">
    <property type="entry name" value="TFIIH_p52/Tfb2"/>
</dbReference>
<keyword evidence="3" id="KW-0227">DNA damage</keyword>
<dbReference type="PANTHER" id="PTHR13152:SF0">
    <property type="entry name" value="GENERAL TRANSCRIPTION FACTOR IIH SUBUNIT 4"/>
    <property type="match status" value="1"/>
</dbReference>
<sequence>TPILPPTIVDQIHLWELERDRFVFQEGCLYEQFSKSTDFEVVRDYAKPFYVMLPSNDPSHISPVFIPRSFRSMLLLNSGVSIMVQPSILTTLSRLKYPGGAQPTHDLKSSQRTRNVGNVLQLSYLLNISITVVIA</sequence>
<dbReference type="GO" id="GO:0000439">
    <property type="term" value="C:transcription factor TFIIH core complex"/>
    <property type="evidence" value="ECO:0007669"/>
    <property type="project" value="InterPro"/>
</dbReference>
<dbReference type="GO" id="GO:0005675">
    <property type="term" value="C:transcription factor TFIIH holo complex"/>
    <property type="evidence" value="ECO:0007669"/>
    <property type="project" value="TreeGrafter"/>
</dbReference>
<name>A0A5J4N7K3_9TREM</name>
<proteinExistence type="inferred from homology"/>
<dbReference type="InterPro" id="IPR040662">
    <property type="entry name" value="Tfb2_C"/>
</dbReference>
<keyword evidence="5" id="KW-0804">Transcription</keyword>
<organism evidence="9 10">
    <name type="scientific">Paragonimus westermani</name>
    <dbReference type="NCBI Taxonomy" id="34504"/>
    <lineage>
        <taxon>Eukaryota</taxon>
        <taxon>Metazoa</taxon>
        <taxon>Spiralia</taxon>
        <taxon>Lophotrochozoa</taxon>
        <taxon>Platyhelminthes</taxon>
        <taxon>Trematoda</taxon>
        <taxon>Digenea</taxon>
        <taxon>Plagiorchiida</taxon>
        <taxon>Troglotremata</taxon>
        <taxon>Troglotrematidae</taxon>
        <taxon>Paragonimus</taxon>
    </lineage>
</organism>
<evidence type="ECO:0000313" key="9">
    <source>
        <dbReference type="EMBL" id="KAA3671536.1"/>
    </source>
</evidence>
<comment type="similarity">
    <text evidence="2">Belongs to the TFB2 family.</text>
</comment>
<comment type="subcellular location">
    <subcellularLocation>
        <location evidence="1">Nucleus</location>
    </subcellularLocation>
</comment>
<evidence type="ECO:0000256" key="7">
    <source>
        <dbReference type="ARBA" id="ARBA00023242"/>
    </source>
</evidence>
<evidence type="ECO:0000259" key="8">
    <source>
        <dbReference type="Pfam" id="PF18307"/>
    </source>
</evidence>
<keyword evidence="10" id="KW-1185">Reference proteome</keyword>
<reference evidence="9 10" key="1">
    <citation type="journal article" date="2019" name="Gigascience">
        <title>Whole-genome sequence of the oriental lung fluke Paragonimus westermani.</title>
        <authorList>
            <person name="Oey H."/>
            <person name="Zakrzewski M."/>
            <person name="Narain K."/>
            <person name="Devi K.R."/>
            <person name="Agatsuma T."/>
            <person name="Nawaratna S."/>
            <person name="Gobert G.N."/>
            <person name="Jones M.K."/>
            <person name="Ragan M.A."/>
            <person name="McManus D.P."/>
            <person name="Krause L."/>
        </authorList>
    </citation>
    <scope>NUCLEOTIDE SEQUENCE [LARGE SCALE GENOMIC DNA]</scope>
    <source>
        <strain evidence="9 10">IND2009</strain>
    </source>
</reference>